<proteinExistence type="predicted"/>
<dbReference type="Proteomes" id="UP000045782">
    <property type="component" value="Unassembled WGS sequence"/>
</dbReference>
<sequence length="171" mass="19348">MMKSNRICGQHRIEDRVQVKLLWDDVLGRWYLDPPTDPPHTPLDGSISPDERGMECDCPRTDTLPGPGYTDVPEVERHAREQHEAVLDRAAETPLPTREELFRMLAECFGLTNPVRGSHWAQLIDDLGQACDEWDAVNESDDASSDDEHEKALGVVEGTRQLLDVLTREPH</sequence>
<dbReference type="EMBL" id="CSWP01000009">
    <property type="protein sequence ID" value="CPV67171.1"/>
    <property type="molecule type" value="Genomic_DNA"/>
</dbReference>
<dbReference type="AlphaFoldDB" id="A0A0U0ZTA8"/>
<evidence type="ECO:0000313" key="2">
    <source>
        <dbReference type="EMBL" id="CPV67171.1"/>
    </source>
</evidence>
<evidence type="ECO:0000313" key="3">
    <source>
        <dbReference type="Proteomes" id="UP000045782"/>
    </source>
</evidence>
<protein>
    <submittedName>
        <fullName evidence="2">Uncharacterized protein</fullName>
    </submittedName>
</protein>
<accession>A0A0U0ZTA8</accession>
<organism evidence="2 3">
    <name type="scientific">Mycobacteroides abscessus</name>
    <dbReference type="NCBI Taxonomy" id="36809"/>
    <lineage>
        <taxon>Bacteria</taxon>
        <taxon>Bacillati</taxon>
        <taxon>Actinomycetota</taxon>
        <taxon>Actinomycetes</taxon>
        <taxon>Mycobacteriales</taxon>
        <taxon>Mycobacteriaceae</taxon>
        <taxon>Mycobacteroides</taxon>
    </lineage>
</organism>
<feature type="region of interest" description="Disordered" evidence="1">
    <location>
        <begin position="34"/>
        <end position="54"/>
    </location>
</feature>
<evidence type="ECO:0000256" key="1">
    <source>
        <dbReference type="SAM" id="MobiDB-lite"/>
    </source>
</evidence>
<name>A0A0U0ZTA8_9MYCO</name>
<gene>
    <name evidence="2" type="ORF">ERS075579_04165</name>
</gene>
<reference evidence="2 3" key="1">
    <citation type="submission" date="2015-03" db="EMBL/GenBank/DDBJ databases">
        <authorList>
            <person name="Murphy D."/>
        </authorList>
    </citation>
    <scope>NUCLEOTIDE SEQUENCE [LARGE SCALE GENOMIC DNA]</scope>
    <source>
        <strain evidence="2 3">PAP088</strain>
    </source>
</reference>